<proteinExistence type="predicted"/>
<protein>
    <submittedName>
        <fullName evidence="2">Uncharacterized protein</fullName>
    </submittedName>
</protein>
<sequence length="163" mass="17997">MSALAILVCIIGFFQNPTIGTAVVYLLLVLIDGLLFLGSYQLNQKYLNWSLKLTLVGIAVGVLEFLTFPILVASSVAASDFPRNGNMGWHINFISYFVKYNQSSRQQALSGLTVGFMMEAYEILKLAGELGYCRSTEVSPQLKKDTVISQSTPKWMISLLKSS</sequence>
<evidence type="ECO:0000313" key="2">
    <source>
        <dbReference type="EMBL" id="EGT39552.1"/>
    </source>
</evidence>
<keyword evidence="3" id="KW-1185">Reference proteome</keyword>
<dbReference type="EMBL" id="GL379972">
    <property type="protein sequence ID" value="EGT39552.1"/>
    <property type="molecule type" value="Genomic_DNA"/>
</dbReference>
<dbReference type="AlphaFoldDB" id="G0NXJ5"/>
<name>G0NXJ5_CAEBE</name>
<reference evidence="3" key="1">
    <citation type="submission" date="2011-07" db="EMBL/GenBank/DDBJ databases">
        <authorList>
            <consortium name="Caenorhabditis brenneri Sequencing and Analysis Consortium"/>
            <person name="Wilson R.K."/>
        </authorList>
    </citation>
    <scope>NUCLEOTIDE SEQUENCE [LARGE SCALE GENOMIC DNA]</scope>
    <source>
        <strain evidence="3">PB2801</strain>
    </source>
</reference>
<evidence type="ECO:0000256" key="1">
    <source>
        <dbReference type="SAM" id="Phobius"/>
    </source>
</evidence>
<organism evidence="3">
    <name type="scientific">Caenorhabditis brenneri</name>
    <name type="common">Nematode worm</name>
    <dbReference type="NCBI Taxonomy" id="135651"/>
    <lineage>
        <taxon>Eukaryota</taxon>
        <taxon>Metazoa</taxon>
        <taxon>Ecdysozoa</taxon>
        <taxon>Nematoda</taxon>
        <taxon>Chromadorea</taxon>
        <taxon>Rhabditida</taxon>
        <taxon>Rhabditina</taxon>
        <taxon>Rhabditomorpha</taxon>
        <taxon>Rhabditoidea</taxon>
        <taxon>Rhabditidae</taxon>
        <taxon>Peloderinae</taxon>
        <taxon>Caenorhabditis</taxon>
    </lineage>
</organism>
<keyword evidence="1" id="KW-0472">Membrane</keyword>
<dbReference type="Pfam" id="PF10912">
    <property type="entry name" value="Glam1"/>
    <property type="match status" value="1"/>
</dbReference>
<dbReference type="Proteomes" id="UP000008068">
    <property type="component" value="Unassembled WGS sequence"/>
</dbReference>
<keyword evidence="1" id="KW-1133">Transmembrane helix</keyword>
<feature type="transmembrane region" description="Helical" evidence="1">
    <location>
        <begin position="46"/>
        <end position="73"/>
    </location>
</feature>
<dbReference type="PANTHER" id="PTHR35013:SF6">
    <property type="entry name" value="TRANSMEMBRANE PROTEIN"/>
    <property type="match status" value="1"/>
</dbReference>
<accession>G0NXJ5</accession>
<gene>
    <name evidence="2" type="ORF">CAEBREN_22174</name>
</gene>
<dbReference type="PANTHER" id="PTHR35013">
    <property type="entry name" value="PROTEIN CBG22618-RELATED"/>
    <property type="match status" value="1"/>
</dbReference>
<dbReference type="InParanoid" id="G0NXJ5"/>
<dbReference type="InterPro" id="IPR024483">
    <property type="entry name" value="Glam1"/>
</dbReference>
<evidence type="ECO:0000313" key="3">
    <source>
        <dbReference type="Proteomes" id="UP000008068"/>
    </source>
</evidence>
<dbReference type="HOGENOM" id="CLU_1628493_0_0_1"/>
<keyword evidence="1" id="KW-0812">Transmembrane</keyword>